<protein>
    <submittedName>
        <fullName evidence="1">Uncharacterized protein</fullName>
    </submittedName>
</protein>
<keyword evidence="2" id="KW-1185">Reference proteome</keyword>
<dbReference type="Proteomes" id="UP001310692">
    <property type="component" value="Unassembled WGS sequence"/>
</dbReference>
<evidence type="ECO:0000313" key="2">
    <source>
        <dbReference type="Proteomes" id="UP001310692"/>
    </source>
</evidence>
<reference evidence="1 2" key="1">
    <citation type="submission" date="2024-01" db="EMBL/GenBank/DDBJ databases">
        <title>Hyphobacterium bacterium isolated from marine sediment.</title>
        <authorList>
            <person name="Zhao S."/>
        </authorList>
    </citation>
    <scope>NUCLEOTIDE SEQUENCE [LARGE SCALE GENOMIC DNA]</scope>
    <source>
        <strain evidence="1 2">Y60-23</strain>
    </source>
</reference>
<proteinExistence type="predicted"/>
<comment type="caution">
    <text evidence="1">The sequence shown here is derived from an EMBL/GenBank/DDBJ whole genome shotgun (WGS) entry which is preliminary data.</text>
</comment>
<evidence type="ECO:0000313" key="1">
    <source>
        <dbReference type="EMBL" id="MEE2567218.1"/>
    </source>
</evidence>
<dbReference type="EMBL" id="JAZDRO010000004">
    <property type="protein sequence ID" value="MEE2567218.1"/>
    <property type="molecule type" value="Genomic_DNA"/>
</dbReference>
<gene>
    <name evidence="1" type="ORF">V0U35_11070</name>
</gene>
<organism evidence="1 2">
    <name type="scientific">Hyphobacterium marinum</name>
    <dbReference type="NCBI Taxonomy" id="3116574"/>
    <lineage>
        <taxon>Bacteria</taxon>
        <taxon>Pseudomonadati</taxon>
        <taxon>Pseudomonadota</taxon>
        <taxon>Alphaproteobacteria</taxon>
        <taxon>Maricaulales</taxon>
        <taxon>Maricaulaceae</taxon>
        <taxon>Hyphobacterium</taxon>
    </lineage>
</organism>
<sequence>MIRLFIIIVITLFFIPSPVQAQNFSRWVFSDNTDPFTDEMQLSLGSEAIGSIRGEVVAIVCTDEYVALAFNDGGFNVDRTNEVQIRIDDNPSWSFVGEHMRGGSYTTFDQVTVQRLVHGLRDGQRVLLYRAGSNTVRVPLNGSTTAAQDFIARCPHLE</sequence>
<dbReference type="RefSeq" id="WP_330196778.1">
    <property type="nucleotide sequence ID" value="NZ_JAZDRO010000004.1"/>
</dbReference>
<accession>A0ABU7M0A1</accession>
<name>A0ABU7M0A1_9PROT</name>